<feature type="compositionally biased region" description="Acidic residues" evidence="1">
    <location>
        <begin position="1"/>
        <end position="10"/>
    </location>
</feature>
<dbReference type="EMBL" id="CP001197">
    <property type="protein sequence ID" value="ACL10098.1"/>
    <property type="molecule type" value="Genomic_DNA"/>
</dbReference>
<reference evidence="3" key="1">
    <citation type="submission" date="2008-10" db="EMBL/GenBank/DDBJ databases">
        <title>Complete sequence of Desulfovibrio vulgaris str. 'Miyazaki F'.</title>
        <authorList>
            <person name="Lucas S."/>
            <person name="Copeland A."/>
            <person name="Lapidus A."/>
            <person name="Glavina del Rio T."/>
            <person name="Dalin E."/>
            <person name="Tice H."/>
            <person name="Bruce D."/>
            <person name="Goodwin L."/>
            <person name="Pitluck S."/>
            <person name="Sims D."/>
            <person name="Brettin T."/>
            <person name="Detter J.C."/>
            <person name="Han C."/>
            <person name="Larimer F."/>
            <person name="Land M."/>
            <person name="Hauser L."/>
            <person name="Kyrpides N."/>
            <person name="Mikhailova N."/>
            <person name="Hazen T.C."/>
            <person name="Richardson P."/>
        </authorList>
    </citation>
    <scope>NUCLEOTIDE SEQUENCE</scope>
    <source>
        <strain evidence="3">Miyazaki F</strain>
    </source>
</reference>
<dbReference type="PANTHER" id="PTHR35562">
    <property type="entry name" value="DNA ENDONUCLEASE SMRA-RELATED"/>
    <property type="match status" value="1"/>
</dbReference>
<dbReference type="STRING" id="883.DvMF_3162"/>
<dbReference type="PANTHER" id="PTHR35562:SF2">
    <property type="entry name" value="DNA ENDONUCLEASE SMRA-RELATED"/>
    <property type="match status" value="1"/>
</dbReference>
<dbReference type="eggNOG" id="COG2840">
    <property type="taxonomic scope" value="Bacteria"/>
</dbReference>
<proteinExistence type="predicted"/>
<dbReference type="PROSITE" id="PS50828">
    <property type="entry name" value="SMR"/>
    <property type="match status" value="1"/>
</dbReference>
<dbReference type="InterPro" id="IPR036063">
    <property type="entry name" value="Smr_dom_sf"/>
</dbReference>
<gene>
    <name evidence="3" type="ordered locus">DvMF_3162</name>
</gene>
<evidence type="ECO:0000259" key="2">
    <source>
        <dbReference type="PROSITE" id="PS50828"/>
    </source>
</evidence>
<evidence type="ECO:0000313" key="3">
    <source>
        <dbReference type="EMBL" id="ACL10098.1"/>
    </source>
</evidence>
<dbReference type="OrthoDB" id="9808881at2"/>
<feature type="compositionally biased region" description="Low complexity" evidence="1">
    <location>
        <begin position="44"/>
        <end position="81"/>
    </location>
</feature>
<evidence type="ECO:0000256" key="1">
    <source>
        <dbReference type="SAM" id="MobiDB-lite"/>
    </source>
</evidence>
<dbReference type="Pfam" id="PF01713">
    <property type="entry name" value="Smr"/>
    <property type="match status" value="1"/>
</dbReference>
<dbReference type="AlphaFoldDB" id="B8DNF6"/>
<dbReference type="HOGENOM" id="CLU_055978_0_0_7"/>
<accession>B8DNF6</accession>
<feature type="region of interest" description="Disordered" evidence="1">
    <location>
        <begin position="1"/>
        <end position="263"/>
    </location>
</feature>
<dbReference type="SMART" id="SM00463">
    <property type="entry name" value="SMR"/>
    <property type="match status" value="1"/>
</dbReference>
<feature type="compositionally biased region" description="Basic and acidic residues" evidence="1">
    <location>
        <begin position="17"/>
        <end position="28"/>
    </location>
</feature>
<protein>
    <submittedName>
        <fullName evidence="3">Smr protein/MutS2</fullName>
    </submittedName>
</protein>
<dbReference type="KEGG" id="dvm:DvMF_3162"/>
<sequence>MADTRDDDFDSANPFRSLDKRAFRDARAQKGAVPASKAGPRPHGQAGQARQGTQGNQGAHKAPQRAGSGARPAGPGNAPSAQSLLTEEDAEAFMSAMGAVQRLDAPKKPGKGKPQGHANRNTAPVAAVLETPAPPLVANTPASPRPGGEQPTRLAAPTSTVRAAERDKLAPNTAARLDADAGRNGFSLQDQPGFRRLLEHAEGTPIAENTPAASPPAPPVAAPSGKPDAVPVTASERKEAVRQHSRQAVTDHDHTPPPDEDNLFTKAMSGVRTLAGKGREVPPETAPREAAAPAVGHPLQDFMDGTVEFALEFTDEYLEGHVVGLDALTVGKLRAGQYSPEGHLDLHGMNALQAYEAMIGFMRAAYHKGMRTVLVIPGRGKNSPDGMGVLREKVQAWLTHDPFKRVVLAFCTAQPTHGGAGALYVLLRKYKKSRGKIQWDRTPTDADLFL</sequence>
<name>B8DNF6_NITV9</name>
<dbReference type="InterPro" id="IPR002625">
    <property type="entry name" value="Smr_dom"/>
</dbReference>
<dbReference type="Gene3D" id="3.30.1370.110">
    <property type="match status" value="1"/>
</dbReference>
<organism evidence="3">
    <name type="scientific">Nitratidesulfovibrio vulgaris (strain DSM 19637 / Miyazaki F)</name>
    <name type="common">Desulfovibrio vulgaris</name>
    <dbReference type="NCBI Taxonomy" id="883"/>
    <lineage>
        <taxon>Bacteria</taxon>
        <taxon>Pseudomonadati</taxon>
        <taxon>Thermodesulfobacteriota</taxon>
        <taxon>Desulfovibrionia</taxon>
        <taxon>Desulfovibrionales</taxon>
        <taxon>Desulfovibrionaceae</taxon>
        <taxon>Nitratidesulfovibrio</taxon>
    </lineage>
</organism>
<dbReference type="SUPFAM" id="SSF160443">
    <property type="entry name" value="SMR domain-like"/>
    <property type="match status" value="1"/>
</dbReference>
<feature type="domain" description="Smr" evidence="2">
    <location>
        <begin position="344"/>
        <end position="428"/>
    </location>
</feature>